<organism evidence="1 2">
    <name type="scientific">Erwinia piriflorinigrans CFBP 5888</name>
    <dbReference type="NCBI Taxonomy" id="1161919"/>
    <lineage>
        <taxon>Bacteria</taxon>
        <taxon>Pseudomonadati</taxon>
        <taxon>Pseudomonadota</taxon>
        <taxon>Gammaproteobacteria</taxon>
        <taxon>Enterobacterales</taxon>
        <taxon>Erwiniaceae</taxon>
        <taxon>Erwinia</taxon>
    </lineage>
</organism>
<reference evidence="1 2" key="1">
    <citation type="journal article" date="2013" name="Syst. Appl. Microbiol.">
        <title>Phylogenetic position and virulence apparatus of the pear flower necrosis pathogen Erwinia piriflorinigrans CFBP 5888T as assessed by comparative genomics.</title>
        <authorList>
            <person name="Smits T.H."/>
            <person name="Rezzonico F."/>
            <person name="Lopez M.M."/>
            <person name="Blom J."/>
            <person name="Goesmann A."/>
            <person name="Frey J.E."/>
            <person name="Duffy B."/>
        </authorList>
    </citation>
    <scope>NUCLEOTIDE SEQUENCE [LARGE SCALE GENOMIC DNA]</scope>
    <source>
        <strain evidence="2">CFBP5888</strain>
    </source>
</reference>
<sequence>MASGKVGRPTADSGWLCYRYENEIADQSMRQDPSKTAYL</sequence>
<evidence type="ECO:0000313" key="1">
    <source>
        <dbReference type="EMBL" id="CCG89140.1"/>
    </source>
</evidence>
<comment type="caution">
    <text evidence="1">The sequence shown here is derived from an EMBL/GenBank/DDBJ whole genome shotgun (WGS) entry which is preliminary data.</text>
</comment>
<protein>
    <submittedName>
        <fullName evidence="1">Uncharacterized protein</fullName>
    </submittedName>
</protein>
<proteinExistence type="predicted"/>
<gene>
    <name evidence="1" type="ORF">EPIR_3777</name>
</gene>
<name>V5ZCY8_9GAMM</name>
<accession>V5ZCY8</accession>
<keyword evidence="2" id="KW-1185">Reference proteome</keyword>
<dbReference type="AlphaFoldDB" id="V5ZCY8"/>
<dbReference type="Proteomes" id="UP000018217">
    <property type="component" value="Unassembled WGS sequence"/>
</dbReference>
<dbReference type="EMBL" id="CAHS01000023">
    <property type="protein sequence ID" value="CCG89140.1"/>
    <property type="molecule type" value="Genomic_DNA"/>
</dbReference>
<evidence type="ECO:0000313" key="2">
    <source>
        <dbReference type="Proteomes" id="UP000018217"/>
    </source>
</evidence>